<dbReference type="SUPFAM" id="SSF47240">
    <property type="entry name" value="Ferritin-like"/>
    <property type="match status" value="1"/>
</dbReference>
<dbReference type="InterPro" id="IPR009078">
    <property type="entry name" value="Ferritin-like_SF"/>
</dbReference>
<sequence>DASPIDIKEMMALAKVTPASSPGDEQAIAQMRQEYIAGADVIGSVPLPGTLKGMVSTAMEKLMGKSPEGFIDKLGCRLAFERTGVRLYDALIAKCSAAPMGADIPLERLHEFRNEEFQHFKLVENAIRSIGADPTAQTPSADVDGVMSLGLIQVLTDPRTSVAHCLEAMLTAELADNDGWRMLIMLAEKMGMEDMARDFQQALREEDEHLTYIRQWFKESILKDTLETSDRGKEKIGGEGGHIDKQGFASMDEDKQREIASKEGKSSHGGHKK</sequence>
<feature type="compositionally biased region" description="Basic and acidic residues" evidence="1">
    <location>
        <begin position="229"/>
        <end position="245"/>
    </location>
</feature>
<accession>A0A1I4X5M8</accession>
<dbReference type="RefSeq" id="WP_074907476.1">
    <property type="nucleotide sequence ID" value="NZ_FOUB01000137.1"/>
</dbReference>
<dbReference type="CDD" id="cd00657">
    <property type="entry name" value="Ferritin_like"/>
    <property type="match status" value="1"/>
</dbReference>
<gene>
    <name evidence="2" type="ORF">SAMN05421863_11374</name>
</gene>
<evidence type="ECO:0000256" key="1">
    <source>
        <dbReference type="SAM" id="MobiDB-lite"/>
    </source>
</evidence>
<keyword evidence="3" id="KW-1185">Reference proteome</keyword>
<feature type="non-terminal residue" evidence="2">
    <location>
        <position position="1"/>
    </location>
</feature>
<proteinExistence type="predicted"/>
<feature type="region of interest" description="Disordered" evidence="1">
    <location>
        <begin position="229"/>
        <end position="273"/>
    </location>
</feature>
<evidence type="ECO:0000313" key="2">
    <source>
        <dbReference type="EMBL" id="SFN21308.1"/>
    </source>
</evidence>
<reference evidence="3" key="1">
    <citation type="submission" date="2016-10" db="EMBL/GenBank/DDBJ databases">
        <authorList>
            <person name="Varghese N."/>
            <person name="Submissions S."/>
        </authorList>
    </citation>
    <scope>NUCLEOTIDE SEQUENCE [LARGE SCALE GENOMIC DNA]</scope>
    <source>
        <strain evidence="3">Nm44</strain>
    </source>
</reference>
<dbReference type="InterPro" id="IPR012347">
    <property type="entry name" value="Ferritin-like"/>
</dbReference>
<dbReference type="InterPro" id="IPR019626">
    <property type="entry name" value="Stress-induced_KGG_rpt"/>
</dbReference>
<dbReference type="AlphaFoldDB" id="A0A1I4X5M8"/>
<feature type="compositionally biased region" description="Basic and acidic residues" evidence="1">
    <location>
        <begin position="252"/>
        <end position="266"/>
    </location>
</feature>
<protein>
    <submittedName>
        <fullName evidence="2">Stress-induced acidophilic repeat motif-containing protein</fullName>
    </submittedName>
</protein>
<dbReference type="EMBL" id="FOUB01000137">
    <property type="protein sequence ID" value="SFN21308.1"/>
    <property type="molecule type" value="Genomic_DNA"/>
</dbReference>
<dbReference type="Gene3D" id="1.20.1260.10">
    <property type="match status" value="1"/>
</dbReference>
<dbReference type="Pfam" id="PF10685">
    <property type="entry name" value="KGG"/>
    <property type="match status" value="1"/>
</dbReference>
<organism evidence="2 3">
    <name type="scientific">Nitrosomonas communis</name>
    <dbReference type="NCBI Taxonomy" id="44574"/>
    <lineage>
        <taxon>Bacteria</taxon>
        <taxon>Pseudomonadati</taxon>
        <taxon>Pseudomonadota</taxon>
        <taxon>Betaproteobacteria</taxon>
        <taxon>Nitrosomonadales</taxon>
        <taxon>Nitrosomonadaceae</taxon>
        <taxon>Nitrosomonas</taxon>
    </lineage>
</organism>
<dbReference type="Proteomes" id="UP000183287">
    <property type="component" value="Unassembled WGS sequence"/>
</dbReference>
<name>A0A1I4X5M8_9PROT</name>
<dbReference type="OrthoDB" id="5291582at2"/>
<evidence type="ECO:0000313" key="3">
    <source>
        <dbReference type="Proteomes" id="UP000183287"/>
    </source>
</evidence>